<dbReference type="Pfam" id="PF17919">
    <property type="entry name" value="RT_RNaseH_2"/>
    <property type="match status" value="1"/>
</dbReference>
<dbReference type="GO" id="GO:0003676">
    <property type="term" value="F:nucleic acid binding"/>
    <property type="evidence" value="ECO:0007669"/>
    <property type="project" value="InterPro"/>
</dbReference>
<dbReference type="CDD" id="cd09274">
    <property type="entry name" value="RNase_HI_RT_Ty3"/>
    <property type="match status" value="1"/>
</dbReference>
<evidence type="ECO:0000256" key="2">
    <source>
        <dbReference type="ARBA" id="ARBA00023268"/>
    </source>
</evidence>
<dbReference type="EC" id="2.7.7.49" evidence="1"/>
<dbReference type="CDD" id="cd01647">
    <property type="entry name" value="RT_LTR"/>
    <property type="match status" value="1"/>
</dbReference>
<dbReference type="Pfam" id="PF17921">
    <property type="entry name" value="Integrase_H2C2"/>
    <property type="match status" value="1"/>
</dbReference>
<dbReference type="WBParaSite" id="Hba_10304">
    <property type="protein sequence ID" value="Hba_10304"/>
    <property type="gene ID" value="Hba_10304"/>
</dbReference>
<evidence type="ECO:0000313" key="5">
    <source>
        <dbReference type="WBParaSite" id="Hba_10304"/>
    </source>
</evidence>
<accession>A0A1I7WYG7</accession>
<dbReference type="Pfam" id="PF00665">
    <property type="entry name" value="rve"/>
    <property type="match status" value="1"/>
</dbReference>
<feature type="domain" description="Integrase catalytic" evidence="3">
    <location>
        <begin position="450"/>
        <end position="639"/>
    </location>
</feature>
<dbReference type="GO" id="GO:0003964">
    <property type="term" value="F:RNA-directed DNA polymerase activity"/>
    <property type="evidence" value="ECO:0007669"/>
    <property type="project" value="UniProtKB-EC"/>
</dbReference>
<keyword evidence="4" id="KW-1185">Reference proteome</keyword>
<dbReference type="InterPro" id="IPR043128">
    <property type="entry name" value="Rev_trsase/Diguanyl_cyclase"/>
</dbReference>
<dbReference type="InterPro" id="IPR012337">
    <property type="entry name" value="RNaseH-like_sf"/>
</dbReference>
<evidence type="ECO:0000259" key="3">
    <source>
        <dbReference type="PROSITE" id="PS50994"/>
    </source>
</evidence>
<dbReference type="AlphaFoldDB" id="A0A1I7WYG7"/>
<dbReference type="FunFam" id="1.10.340.70:FF:000001">
    <property type="entry name" value="Retrovirus-related Pol polyprotein from transposon gypsy-like Protein"/>
    <property type="match status" value="1"/>
</dbReference>
<dbReference type="PANTHER" id="PTHR37984:SF5">
    <property type="entry name" value="PROTEIN NYNRIN-LIKE"/>
    <property type="match status" value="1"/>
</dbReference>
<dbReference type="InterPro" id="IPR000477">
    <property type="entry name" value="RT_dom"/>
</dbReference>
<proteinExistence type="predicted"/>
<organism evidence="4 5">
    <name type="scientific">Heterorhabditis bacteriophora</name>
    <name type="common">Entomopathogenic nematode worm</name>
    <dbReference type="NCBI Taxonomy" id="37862"/>
    <lineage>
        <taxon>Eukaryota</taxon>
        <taxon>Metazoa</taxon>
        <taxon>Ecdysozoa</taxon>
        <taxon>Nematoda</taxon>
        <taxon>Chromadorea</taxon>
        <taxon>Rhabditida</taxon>
        <taxon>Rhabditina</taxon>
        <taxon>Rhabditomorpha</taxon>
        <taxon>Strongyloidea</taxon>
        <taxon>Heterorhabditidae</taxon>
        <taxon>Heterorhabditis</taxon>
    </lineage>
</organism>
<dbReference type="SUPFAM" id="SSF53098">
    <property type="entry name" value="Ribonuclease H-like"/>
    <property type="match status" value="1"/>
</dbReference>
<dbReference type="FunFam" id="3.30.70.270:FF:000020">
    <property type="entry name" value="Transposon Tf2-6 polyprotein-like Protein"/>
    <property type="match status" value="1"/>
</dbReference>
<dbReference type="Gene3D" id="1.10.340.70">
    <property type="match status" value="1"/>
</dbReference>
<dbReference type="InterPro" id="IPR001584">
    <property type="entry name" value="Integrase_cat-core"/>
</dbReference>
<dbReference type="InterPro" id="IPR036397">
    <property type="entry name" value="RNaseH_sf"/>
</dbReference>
<dbReference type="Gene3D" id="3.30.420.10">
    <property type="entry name" value="Ribonuclease H-like superfamily/Ribonuclease H"/>
    <property type="match status" value="1"/>
</dbReference>
<dbReference type="InterPro" id="IPR041577">
    <property type="entry name" value="RT_RNaseH_2"/>
</dbReference>
<dbReference type="Proteomes" id="UP000095283">
    <property type="component" value="Unplaced"/>
</dbReference>
<dbReference type="GO" id="GO:0042575">
    <property type="term" value="C:DNA polymerase complex"/>
    <property type="evidence" value="ECO:0007669"/>
    <property type="project" value="UniProtKB-ARBA"/>
</dbReference>
<evidence type="ECO:0000313" key="4">
    <source>
        <dbReference type="Proteomes" id="UP000095283"/>
    </source>
</evidence>
<sequence>MVVDYRKLNSITKKATYLLPRMDDIVDLIAGKLIYSSFDLTSGFWQIPLNPCDKYKTAFSTHVGTFQFTVLAMGLCGAPATFQSAMRETLRGLQATVYAYLDDVVLASDSADDHIREIDCLLQRLIISAKGCRPDPGKLVAIKEFPTPKSIKELQRFFGVCNFFSSIVQPLTELLRNDTKFIWTDVQKSAFDKLKDALTSSPVLMAPQIGQPYVIHTDASTIGIGAALYQYDAEKHLRPIAFCSRTLNKAEKRYSIIELESLFHPYVFGAQILLFTDHKPLKSLLFRSDLQGRLAKYQILIQGYNIEIFYKEGKDNVVADALSREIGAKQKCDIPLVIECAERKKTIQDRRYSECIVLDNLLVKQEWNQFKDNRVVVTNTDHQEQIVRYFHYDILEGGHLGQNKTAKRIGEQYFWPNLKKTVHKVVSSCDTCQHFKIGKAQHLPLGIPPRAYRPFEPVHMNIIGPLPMSDSGERYIIVMVCQHSKFIISKSLCNQKSTLVIQTVLEELIFKFGTPRHIITDSGSNFLSKEFQDILSELGIEHRVSALYNQKANAQVERYVQTFMNMLRWAQFLQALSFCLNTLVFGHTPSTPSRMITRPISKYNMDPSFRETFLACWSALWKIARENNNEPPSIPNRDNVLIRKMAKDKLDQNFTGPFKVIKIDAHNAILADTQGKTRRKNIERLKQYNDAKAVDDSHDDRPIAARVKGRKRRRL</sequence>
<dbReference type="InterPro" id="IPR041588">
    <property type="entry name" value="Integrase_H2C2"/>
</dbReference>
<evidence type="ECO:0000256" key="1">
    <source>
        <dbReference type="ARBA" id="ARBA00012493"/>
    </source>
</evidence>
<dbReference type="PROSITE" id="PS50994">
    <property type="entry name" value="INTEGRASE"/>
    <property type="match status" value="1"/>
</dbReference>
<dbReference type="PANTHER" id="PTHR37984">
    <property type="entry name" value="PROTEIN CBG26694"/>
    <property type="match status" value="1"/>
</dbReference>
<dbReference type="SUPFAM" id="SSF56672">
    <property type="entry name" value="DNA/RNA polymerases"/>
    <property type="match status" value="1"/>
</dbReference>
<name>A0A1I7WYG7_HETBA</name>
<dbReference type="Gene3D" id="3.30.70.270">
    <property type="match status" value="2"/>
</dbReference>
<dbReference type="Pfam" id="PF00078">
    <property type="entry name" value="RVT_1"/>
    <property type="match status" value="1"/>
</dbReference>
<keyword evidence="2" id="KW-0511">Multifunctional enzyme</keyword>
<dbReference type="InterPro" id="IPR050951">
    <property type="entry name" value="Retrovirus_Pol_polyprotein"/>
</dbReference>
<protein>
    <recommendedName>
        <fullName evidence="1">RNA-directed DNA polymerase</fullName>
        <ecNumber evidence="1">2.7.7.49</ecNumber>
    </recommendedName>
</protein>
<reference evidence="5" key="1">
    <citation type="submission" date="2016-11" db="UniProtKB">
        <authorList>
            <consortium name="WormBaseParasite"/>
        </authorList>
    </citation>
    <scope>IDENTIFICATION</scope>
</reference>
<dbReference type="GO" id="GO:0015074">
    <property type="term" value="P:DNA integration"/>
    <property type="evidence" value="ECO:0007669"/>
    <property type="project" value="InterPro"/>
</dbReference>
<dbReference type="InterPro" id="IPR043502">
    <property type="entry name" value="DNA/RNA_pol_sf"/>
</dbReference>